<dbReference type="AlphaFoldDB" id="A0A423VGV9"/>
<dbReference type="PROSITE" id="PS51387">
    <property type="entry name" value="FAD_PCMH"/>
    <property type="match status" value="1"/>
</dbReference>
<evidence type="ECO:0000256" key="3">
    <source>
        <dbReference type="ARBA" id="ARBA00022630"/>
    </source>
</evidence>
<evidence type="ECO:0000259" key="6">
    <source>
        <dbReference type="PROSITE" id="PS51387"/>
    </source>
</evidence>
<evidence type="ECO:0000313" key="8">
    <source>
        <dbReference type="Proteomes" id="UP000284375"/>
    </source>
</evidence>
<evidence type="ECO:0000256" key="4">
    <source>
        <dbReference type="ARBA" id="ARBA00022827"/>
    </source>
</evidence>
<protein>
    <recommendedName>
        <fullName evidence="6">FAD-binding PCMH-type domain-containing protein</fullName>
    </recommendedName>
</protein>
<keyword evidence="8" id="KW-1185">Reference proteome</keyword>
<dbReference type="STRING" id="252740.A0A423VGV9"/>
<evidence type="ECO:0000256" key="1">
    <source>
        <dbReference type="ARBA" id="ARBA00001974"/>
    </source>
</evidence>
<accession>A0A423VGV9</accession>
<dbReference type="Gene3D" id="3.30.465.10">
    <property type="match status" value="1"/>
</dbReference>
<keyword evidence="5" id="KW-0560">Oxidoreductase</keyword>
<evidence type="ECO:0000256" key="5">
    <source>
        <dbReference type="ARBA" id="ARBA00023002"/>
    </source>
</evidence>
<dbReference type="PANTHER" id="PTHR42973">
    <property type="entry name" value="BINDING OXIDOREDUCTASE, PUTATIVE (AFU_ORTHOLOGUE AFUA_1G17690)-RELATED"/>
    <property type="match status" value="1"/>
</dbReference>
<dbReference type="GO" id="GO:0071949">
    <property type="term" value="F:FAD binding"/>
    <property type="evidence" value="ECO:0007669"/>
    <property type="project" value="InterPro"/>
</dbReference>
<dbReference type="InterPro" id="IPR050416">
    <property type="entry name" value="FAD-linked_Oxidoreductase"/>
</dbReference>
<dbReference type="InterPro" id="IPR016169">
    <property type="entry name" value="FAD-bd_PCMH_sub2"/>
</dbReference>
<dbReference type="Gene3D" id="3.40.462.20">
    <property type="match status" value="1"/>
</dbReference>
<organism evidence="7 8">
    <name type="scientific">Cytospora chrysosperma</name>
    <name type="common">Cytospora canker fungus</name>
    <name type="synonym">Sphaeria chrysosperma</name>
    <dbReference type="NCBI Taxonomy" id="252740"/>
    <lineage>
        <taxon>Eukaryota</taxon>
        <taxon>Fungi</taxon>
        <taxon>Dikarya</taxon>
        <taxon>Ascomycota</taxon>
        <taxon>Pezizomycotina</taxon>
        <taxon>Sordariomycetes</taxon>
        <taxon>Sordariomycetidae</taxon>
        <taxon>Diaporthales</taxon>
        <taxon>Cytosporaceae</taxon>
        <taxon>Cytospora</taxon>
    </lineage>
</organism>
<dbReference type="InterPro" id="IPR016166">
    <property type="entry name" value="FAD-bd_PCMH"/>
</dbReference>
<dbReference type="Pfam" id="PF08031">
    <property type="entry name" value="BBE"/>
    <property type="match status" value="1"/>
</dbReference>
<dbReference type="EMBL" id="LJZO01000052">
    <property type="protein sequence ID" value="ROV90176.1"/>
    <property type="molecule type" value="Genomic_DNA"/>
</dbReference>
<name>A0A423VGV9_CYTCH</name>
<evidence type="ECO:0000256" key="2">
    <source>
        <dbReference type="ARBA" id="ARBA00005466"/>
    </source>
</evidence>
<evidence type="ECO:0000313" key="7">
    <source>
        <dbReference type="EMBL" id="ROV90176.1"/>
    </source>
</evidence>
<sequence length="510" mass="55622">MKVRDDLDDETSRSAVPLTLSTASKTEIAIQCLQRLSVPFLSHQSTNWTDNTAASNTRVPYTPSLLVYAETVQHVQDVVTCGVTAGLKVSARGGGHSYASFGLGGEDDHLIVDLTNLNSINVNPSTNIATVGAGARLGDVASGLYNQGGRAISHGSCPAVGISGHILHGGYGWVSHNKGLALDWLIGAGVVLANGTHVHCSETEHADLFWALRGAGSNFGIVTSYELKTFAAPTVSIPYSVRLDWTREEQKINGVRELVEYARTMPSDLNMRFTGYLVKKITTDPGDLLVNMHNSGGHTFDGAYYGNVEDLSTILAPLLRKTGGTLIAKPGTWIQGLEAYAEHNSLTPSTTDRGSFYATSLTLKDLTGKSLTNFVRYWNNTALNFTQGGWFVQLDLHGGPTSAITAVPNSATAYAHRDKAFLIQLYHYHDSNEPYPSGGIELLRGWIDCTTESLQEGDWGMYINYVDSQLDRVTAQKLYYGENLDRLKLLKKRYDPTEVFYYPQSIEPAK</sequence>
<gene>
    <name evidence="7" type="ORF">VSDG_08788</name>
</gene>
<dbReference type="InterPro" id="IPR012951">
    <property type="entry name" value="BBE"/>
</dbReference>
<feature type="domain" description="FAD-binding PCMH-type" evidence="6">
    <location>
        <begin position="59"/>
        <end position="232"/>
    </location>
</feature>
<dbReference type="Proteomes" id="UP000284375">
    <property type="component" value="Unassembled WGS sequence"/>
</dbReference>
<dbReference type="PANTHER" id="PTHR42973:SF39">
    <property type="entry name" value="FAD-BINDING PCMH-TYPE DOMAIN-CONTAINING PROTEIN"/>
    <property type="match status" value="1"/>
</dbReference>
<comment type="caution">
    <text evidence="7">The sequence shown here is derived from an EMBL/GenBank/DDBJ whole genome shotgun (WGS) entry which is preliminary data.</text>
</comment>
<comment type="cofactor">
    <cofactor evidence="1">
        <name>FAD</name>
        <dbReference type="ChEBI" id="CHEBI:57692"/>
    </cofactor>
</comment>
<dbReference type="SUPFAM" id="SSF56176">
    <property type="entry name" value="FAD-binding/transporter-associated domain-like"/>
    <property type="match status" value="1"/>
</dbReference>
<keyword evidence="4" id="KW-0274">FAD</keyword>
<dbReference type="Pfam" id="PF01565">
    <property type="entry name" value="FAD_binding_4"/>
    <property type="match status" value="1"/>
</dbReference>
<dbReference type="OrthoDB" id="415825at2759"/>
<dbReference type="InterPro" id="IPR006094">
    <property type="entry name" value="Oxid_FAD_bind_N"/>
</dbReference>
<keyword evidence="3" id="KW-0285">Flavoprotein</keyword>
<dbReference type="InterPro" id="IPR036318">
    <property type="entry name" value="FAD-bd_PCMH-like_sf"/>
</dbReference>
<reference evidence="7 8" key="1">
    <citation type="submission" date="2015-09" db="EMBL/GenBank/DDBJ databases">
        <title>Host preference determinants of Valsa canker pathogens revealed by comparative genomics.</title>
        <authorList>
            <person name="Yin Z."/>
            <person name="Huang L."/>
        </authorList>
    </citation>
    <scope>NUCLEOTIDE SEQUENCE [LARGE SCALE GENOMIC DNA]</scope>
    <source>
        <strain evidence="7 8">YSFL</strain>
    </source>
</reference>
<comment type="similarity">
    <text evidence="2">Belongs to the oxygen-dependent FAD-linked oxidoreductase family.</text>
</comment>
<dbReference type="GO" id="GO:0016491">
    <property type="term" value="F:oxidoreductase activity"/>
    <property type="evidence" value="ECO:0007669"/>
    <property type="project" value="UniProtKB-KW"/>
</dbReference>
<proteinExistence type="inferred from homology"/>